<evidence type="ECO:0000313" key="1">
    <source>
        <dbReference type="EMBL" id="PEH90144.1"/>
    </source>
</evidence>
<protein>
    <recommendedName>
        <fullName evidence="3">DUF4376 domain-containing protein</fullName>
    </recommendedName>
</protein>
<reference evidence="2" key="1">
    <citation type="submission" date="2017-09" db="EMBL/GenBank/DDBJ databases">
        <title>FDA dAtabase for Regulatory Grade micrObial Sequences (FDA-ARGOS): Supporting development and validation of Infectious Disease Dx tests.</title>
        <authorList>
            <person name="Minogue T."/>
            <person name="Wolcott M."/>
            <person name="Wasieloski L."/>
            <person name="Aguilar W."/>
            <person name="Moore D."/>
            <person name="Tallon L."/>
            <person name="Sadzewicz L."/>
            <person name="Ott S."/>
            <person name="Zhao X."/>
            <person name="Nagaraj S."/>
            <person name="Vavikolanu K."/>
            <person name="Aluvathingal J."/>
            <person name="Nadendla S."/>
            <person name="Sichtig H."/>
        </authorList>
    </citation>
    <scope>NUCLEOTIDE SEQUENCE [LARGE SCALE GENOMIC DNA]</scope>
    <source>
        <strain evidence="2">FDAARGOS_394</strain>
    </source>
</reference>
<accession>A0A2A7UY13</accession>
<gene>
    <name evidence="1" type="ORF">CRM82_17495</name>
</gene>
<sequence length="187" mass="20215">MNPVHKFFNSPDGEVFALLADGSQDAEIAARNLTPMTADELDAHCNPIHPIPVIAAGLQALVDAEYKRQMGLITAKYPEEERSSWYIQTAQAQAVISGSAAATPWLDACAQTRGMPREELAQRIIALDAQFQGMHGFLTGVRQWHEEAIGAIVAAAQSDEAQARAELAGYDVMQGWSNDQTEPAPAL</sequence>
<evidence type="ECO:0008006" key="3">
    <source>
        <dbReference type="Google" id="ProtNLM"/>
    </source>
</evidence>
<comment type="caution">
    <text evidence="1">The sequence shown here is derived from an EMBL/GenBank/DDBJ whole genome shotgun (WGS) entry which is preliminary data.</text>
</comment>
<dbReference type="EMBL" id="PDEA01000001">
    <property type="protein sequence ID" value="PEH90144.1"/>
    <property type="molecule type" value="Genomic_DNA"/>
</dbReference>
<dbReference type="Proteomes" id="UP000220246">
    <property type="component" value="Unassembled WGS sequence"/>
</dbReference>
<dbReference type="AlphaFoldDB" id="A0A2A7UY13"/>
<dbReference type="STRING" id="1219032.GCA_001515545_00855"/>
<evidence type="ECO:0000313" key="2">
    <source>
        <dbReference type="Proteomes" id="UP000220246"/>
    </source>
</evidence>
<organism evidence="1 2">
    <name type="scientific">Comamonas terrigena</name>
    <dbReference type="NCBI Taxonomy" id="32013"/>
    <lineage>
        <taxon>Bacteria</taxon>
        <taxon>Pseudomonadati</taxon>
        <taxon>Pseudomonadota</taxon>
        <taxon>Betaproteobacteria</taxon>
        <taxon>Burkholderiales</taxon>
        <taxon>Comamonadaceae</taxon>
        <taxon>Comamonas</taxon>
    </lineage>
</organism>
<name>A0A2A7UY13_COMTR</name>
<proteinExistence type="predicted"/>
<keyword evidence="2" id="KW-1185">Reference proteome</keyword>